<dbReference type="Proteomes" id="UP000029548">
    <property type="component" value="Unassembled WGS sequence"/>
</dbReference>
<evidence type="ECO:0000313" key="3">
    <source>
        <dbReference type="Proteomes" id="UP000029548"/>
    </source>
</evidence>
<organism evidence="2 3">
    <name type="scientific">Corynebacterium freneyi DNF00450</name>
    <dbReference type="NCBI Taxonomy" id="1287475"/>
    <lineage>
        <taxon>Bacteria</taxon>
        <taxon>Bacillati</taxon>
        <taxon>Actinomycetota</taxon>
        <taxon>Actinomycetes</taxon>
        <taxon>Mycobacteriales</taxon>
        <taxon>Corynebacteriaceae</taxon>
        <taxon>Corynebacterium</taxon>
    </lineage>
</organism>
<accession>A0A095XYJ5</accession>
<dbReference type="RefSeq" id="WP_232247120.1">
    <property type="nucleotide sequence ID" value="NZ_JRNE01000082.1"/>
</dbReference>
<protein>
    <submittedName>
        <fullName evidence="2">Uncharacterized protein</fullName>
    </submittedName>
</protein>
<evidence type="ECO:0000256" key="1">
    <source>
        <dbReference type="SAM" id="MobiDB-lite"/>
    </source>
</evidence>
<evidence type="ECO:0000313" key="2">
    <source>
        <dbReference type="EMBL" id="KGF15103.1"/>
    </source>
</evidence>
<proteinExistence type="predicted"/>
<sequence length="94" mass="9107">MAVSGQSPKPGPVPGPGATGPVPGPGSSGPRPGPTPNDAAAALAGGAVDPDRLRRQVREALDAPAPTPADRAAHLERAHALLQEALGGEGASRG</sequence>
<dbReference type="EMBL" id="JRNE01000082">
    <property type="protein sequence ID" value="KGF15103.1"/>
    <property type="molecule type" value="Genomic_DNA"/>
</dbReference>
<reference evidence="2 3" key="1">
    <citation type="submission" date="2014-07" db="EMBL/GenBank/DDBJ databases">
        <authorList>
            <person name="McCorrison J."/>
            <person name="Sanka R."/>
            <person name="Torralba M."/>
            <person name="Gillis M."/>
            <person name="Haft D.H."/>
            <person name="Methe B."/>
            <person name="Sutton G."/>
            <person name="Nelson K.E."/>
        </authorList>
    </citation>
    <scope>NUCLEOTIDE SEQUENCE [LARGE SCALE GENOMIC DNA]</scope>
    <source>
        <strain evidence="2 3">DNF00450</strain>
    </source>
</reference>
<dbReference type="AlphaFoldDB" id="A0A095XYJ5"/>
<name>A0A095XYJ5_9CORY</name>
<dbReference type="eggNOG" id="ENOG5030HI2">
    <property type="taxonomic scope" value="Bacteria"/>
</dbReference>
<gene>
    <name evidence="2" type="ORF">HMPREF1650_12065</name>
</gene>
<comment type="caution">
    <text evidence="2">The sequence shown here is derived from an EMBL/GenBank/DDBJ whole genome shotgun (WGS) entry which is preliminary data.</text>
</comment>
<feature type="region of interest" description="Disordered" evidence="1">
    <location>
        <begin position="1"/>
        <end position="49"/>
    </location>
</feature>